<name>A0ACC1IZ75_9FUNG</name>
<organism evidence="1 2">
    <name type="scientific">Linderina macrospora</name>
    <dbReference type="NCBI Taxonomy" id="4868"/>
    <lineage>
        <taxon>Eukaryota</taxon>
        <taxon>Fungi</taxon>
        <taxon>Fungi incertae sedis</taxon>
        <taxon>Zoopagomycota</taxon>
        <taxon>Kickxellomycotina</taxon>
        <taxon>Kickxellomycetes</taxon>
        <taxon>Kickxellales</taxon>
        <taxon>Kickxellaceae</taxon>
        <taxon>Linderina</taxon>
    </lineage>
</organism>
<keyword evidence="2" id="KW-1185">Reference proteome</keyword>
<sequence length="277" mass="31114">KCHETLARLLLREQELIVLGQLPKIVKNMPQPIPNGLLDLVQKNGRVMAKGPLTITPFTHSEVEQHFKRLASATTDVGQAATNSDVFSKQLLDLMCETLPMLAEVFCSRLDTLTLVRKLVWTLTEKMGLQAMGVHVNPLCIRAYYRSLLAINEMHRGIVLTHLLNMFEDQLAISNLLSSRVVRIVDLLATAAEHQYLFSKSPAIVEDLVPVRSIIGDLCSCLGVHWQALWDSCFRDPVAKTDANGDKITMTDVPKDVQEAHMNAQRALTSFYWQNTR</sequence>
<protein>
    <submittedName>
        <fullName evidence="1">Uncharacterized protein</fullName>
    </submittedName>
</protein>
<feature type="non-terminal residue" evidence="1">
    <location>
        <position position="1"/>
    </location>
</feature>
<evidence type="ECO:0000313" key="1">
    <source>
        <dbReference type="EMBL" id="KAJ1931635.1"/>
    </source>
</evidence>
<evidence type="ECO:0000313" key="2">
    <source>
        <dbReference type="Proteomes" id="UP001150603"/>
    </source>
</evidence>
<reference evidence="1" key="1">
    <citation type="submission" date="2022-07" db="EMBL/GenBank/DDBJ databases">
        <title>Phylogenomic reconstructions and comparative analyses of Kickxellomycotina fungi.</title>
        <authorList>
            <person name="Reynolds N.K."/>
            <person name="Stajich J.E."/>
            <person name="Barry K."/>
            <person name="Grigoriev I.V."/>
            <person name="Crous P."/>
            <person name="Smith M.E."/>
        </authorList>
    </citation>
    <scope>NUCLEOTIDE SEQUENCE</scope>
    <source>
        <strain evidence="1">NRRL 5244</strain>
    </source>
</reference>
<comment type="caution">
    <text evidence="1">The sequence shown here is derived from an EMBL/GenBank/DDBJ whole genome shotgun (WGS) entry which is preliminary data.</text>
</comment>
<dbReference type="Proteomes" id="UP001150603">
    <property type="component" value="Unassembled WGS sequence"/>
</dbReference>
<gene>
    <name evidence="1" type="ORF">FBU59_006646</name>
</gene>
<dbReference type="EMBL" id="JANBPW010005905">
    <property type="protein sequence ID" value="KAJ1931635.1"/>
    <property type="molecule type" value="Genomic_DNA"/>
</dbReference>
<proteinExistence type="predicted"/>
<accession>A0ACC1IZ75</accession>